<dbReference type="AlphaFoldDB" id="A0A918ZV97"/>
<proteinExistence type="predicted"/>
<evidence type="ECO:0000313" key="2">
    <source>
        <dbReference type="Proteomes" id="UP000603227"/>
    </source>
</evidence>
<reference evidence="1" key="1">
    <citation type="journal article" date="2014" name="Int. J. Syst. Evol. Microbiol.">
        <title>Complete genome sequence of Corynebacterium casei LMG S-19264T (=DSM 44701T), isolated from a smear-ripened cheese.</title>
        <authorList>
            <consortium name="US DOE Joint Genome Institute (JGI-PGF)"/>
            <person name="Walter F."/>
            <person name="Albersmeier A."/>
            <person name="Kalinowski J."/>
            <person name="Ruckert C."/>
        </authorList>
    </citation>
    <scope>NUCLEOTIDE SEQUENCE</scope>
    <source>
        <strain evidence="1">CGMCC 4.7403</strain>
    </source>
</reference>
<dbReference type="Proteomes" id="UP000603227">
    <property type="component" value="Unassembled WGS sequence"/>
</dbReference>
<keyword evidence="2" id="KW-1185">Reference proteome</keyword>
<protein>
    <submittedName>
        <fullName evidence="1">Uncharacterized protein</fullName>
    </submittedName>
</protein>
<evidence type="ECO:0000313" key="1">
    <source>
        <dbReference type="EMBL" id="GHE71907.1"/>
    </source>
</evidence>
<sequence>MPVGDGAHTSAKGYAGERAGCTGCFIRKTLANVEPALSVAAASDPPNLTLPALGRLDLALYTMAGALCARRPPSRALVCMAPALVRPHGPERRATAHVLNLVAAHIGAPGADRTRTRTAAATAVHTAWQTLLSSGTRTEARRALARLVAHAEAALAAPDAAPAALSAARRHLSASLLELRATTGAAAGEWWQRAWPSERVTHAEQAGHRTLTATVRRHGFQASEGARA</sequence>
<comment type="caution">
    <text evidence="1">The sequence shown here is derived from an EMBL/GenBank/DDBJ whole genome shotgun (WGS) entry which is preliminary data.</text>
</comment>
<dbReference type="EMBL" id="BNAT01000084">
    <property type="protein sequence ID" value="GHE71907.1"/>
    <property type="molecule type" value="Genomic_DNA"/>
</dbReference>
<dbReference type="RefSeq" id="WP_189788660.1">
    <property type="nucleotide sequence ID" value="NZ_BNAT01000084.1"/>
</dbReference>
<organism evidence="1 2">
    <name type="scientific">Streptomyces capitiformicae</name>
    <dbReference type="NCBI Taxonomy" id="2014920"/>
    <lineage>
        <taxon>Bacteria</taxon>
        <taxon>Bacillati</taxon>
        <taxon>Actinomycetota</taxon>
        <taxon>Actinomycetes</taxon>
        <taxon>Kitasatosporales</taxon>
        <taxon>Streptomycetaceae</taxon>
        <taxon>Streptomyces</taxon>
    </lineage>
</organism>
<gene>
    <name evidence="1" type="ORF">GCM10017771_95800</name>
</gene>
<reference evidence="1" key="2">
    <citation type="submission" date="2020-09" db="EMBL/GenBank/DDBJ databases">
        <authorList>
            <person name="Sun Q."/>
            <person name="Zhou Y."/>
        </authorList>
    </citation>
    <scope>NUCLEOTIDE SEQUENCE</scope>
    <source>
        <strain evidence="1">CGMCC 4.7403</strain>
    </source>
</reference>
<accession>A0A918ZV97</accession>
<name>A0A918ZV97_9ACTN</name>